<dbReference type="PANTHER" id="PTHR18964:SF149">
    <property type="entry name" value="BIFUNCTIONAL UDP-N-ACETYLGLUCOSAMINE 2-EPIMERASE_N-ACETYLMANNOSAMINE KINASE"/>
    <property type="match status" value="1"/>
</dbReference>
<dbReference type="EMBL" id="PIOD01000025">
    <property type="protein sequence ID" value="RDW15351.1"/>
    <property type="molecule type" value="Genomic_DNA"/>
</dbReference>
<keyword evidence="3" id="KW-0119">Carbohydrate metabolism</keyword>
<reference evidence="6" key="1">
    <citation type="submission" date="2017-11" db="EMBL/GenBank/DDBJ databases">
        <authorList>
            <person name="Zhu W."/>
        </authorList>
    </citation>
    <scope>NUCLEOTIDE SEQUENCE [LARGE SCALE GENOMIC DNA]</scope>
    <source>
        <strain evidence="6">CAU 1051</strain>
    </source>
</reference>
<dbReference type="GO" id="GO:0042732">
    <property type="term" value="P:D-xylose metabolic process"/>
    <property type="evidence" value="ECO:0007669"/>
    <property type="project" value="UniProtKB-KW"/>
</dbReference>
<dbReference type="Gene3D" id="3.30.420.40">
    <property type="match status" value="2"/>
</dbReference>
<evidence type="ECO:0000313" key="6">
    <source>
        <dbReference type="Proteomes" id="UP000256520"/>
    </source>
</evidence>
<comment type="caution">
    <text evidence="5">The sequence shown here is derived from an EMBL/GenBank/DDBJ whole genome shotgun (WGS) entry which is preliminary data.</text>
</comment>
<evidence type="ECO:0000256" key="1">
    <source>
        <dbReference type="ARBA" id="ARBA00002486"/>
    </source>
</evidence>
<dbReference type="Proteomes" id="UP000256520">
    <property type="component" value="Unassembled WGS sequence"/>
</dbReference>
<dbReference type="PROSITE" id="PS01125">
    <property type="entry name" value="ROK"/>
    <property type="match status" value="1"/>
</dbReference>
<dbReference type="SUPFAM" id="SSF46785">
    <property type="entry name" value="Winged helix' DNA-binding domain"/>
    <property type="match status" value="1"/>
</dbReference>
<dbReference type="AlphaFoldDB" id="A0A3D8PJD5"/>
<name>A0A3D8PJD5_9BACI</name>
<comment type="function">
    <text evidence="1">Transcriptional repressor of xylose-utilizing enzymes.</text>
</comment>
<dbReference type="InterPro" id="IPR036388">
    <property type="entry name" value="WH-like_DNA-bd_sf"/>
</dbReference>
<dbReference type="InterPro" id="IPR043129">
    <property type="entry name" value="ATPase_NBD"/>
</dbReference>
<organism evidence="5 6">
    <name type="scientific">Oceanobacillus chungangensis</name>
    <dbReference type="NCBI Taxonomy" id="1229152"/>
    <lineage>
        <taxon>Bacteria</taxon>
        <taxon>Bacillati</taxon>
        <taxon>Bacillota</taxon>
        <taxon>Bacilli</taxon>
        <taxon>Bacillales</taxon>
        <taxon>Bacillaceae</taxon>
        <taxon>Oceanobacillus</taxon>
    </lineage>
</organism>
<dbReference type="Pfam" id="PF13412">
    <property type="entry name" value="HTH_24"/>
    <property type="match status" value="1"/>
</dbReference>
<proteinExistence type="inferred from homology"/>
<dbReference type="InterPro" id="IPR049874">
    <property type="entry name" value="ROK_cs"/>
</dbReference>
<protein>
    <recommendedName>
        <fullName evidence="4">Post-SET domain-containing protein</fullName>
    </recommendedName>
</protein>
<keyword evidence="3" id="KW-0859">Xylose metabolism</keyword>
<evidence type="ECO:0000256" key="2">
    <source>
        <dbReference type="ARBA" id="ARBA00006479"/>
    </source>
</evidence>
<dbReference type="PROSITE" id="PS50868">
    <property type="entry name" value="POST_SET"/>
    <property type="match status" value="1"/>
</dbReference>
<keyword evidence="6" id="KW-1185">Reference proteome</keyword>
<accession>A0A3D8PJD5</accession>
<comment type="similarity">
    <text evidence="2">Belongs to the ROK (NagC/XylR) family.</text>
</comment>
<dbReference type="InterPro" id="IPR036390">
    <property type="entry name" value="WH_DNA-bd_sf"/>
</dbReference>
<feature type="domain" description="Post-SET" evidence="4">
    <location>
        <begin position="253"/>
        <end position="269"/>
    </location>
</feature>
<dbReference type="SUPFAM" id="SSF53067">
    <property type="entry name" value="Actin-like ATPase domain"/>
    <property type="match status" value="1"/>
</dbReference>
<dbReference type="Gene3D" id="1.10.10.10">
    <property type="entry name" value="Winged helix-like DNA-binding domain superfamily/Winged helix DNA-binding domain"/>
    <property type="match status" value="1"/>
</dbReference>
<evidence type="ECO:0000259" key="4">
    <source>
        <dbReference type="PROSITE" id="PS50868"/>
    </source>
</evidence>
<gene>
    <name evidence="5" type="ORF">CWR45_16295</name>
</gene>
<dbReference type="PANTHER" id="PTHR18964">
    <property type="entry name" value="ROK (REPRESSOR, ORF, KINASE) FAMILY"/>
    <property type="match status" value="1"/>
</dbReference>
<dbReference type="InterPro" id="IPR003616">
    <property type="entry name" value="Post-SET_dom"/>
</dbReference>
<dbReference type="Pfam" id="PF00480">
    <property type="entry name" value="ROK"/>
    <property type="match status" value="1"/>
</dbReference>
<sequence>MLILKAKSSAQVMKAYNQQRVLNVIYYEGPISRIDIAAKTGLTQQTITNITGRLLEENIIIEGKSTGSGAGRKPIPLEINHSQLYAIGIEITVQSIRGILVDFNHNILAEQSIDAANYNNADDTLHYLQSIIDALLTNASSLQLIKGIGISIQGVVDPLAGIVINSHALHLKDYPLKEKLEQHYSFPVHIDNDINTIAIVENSGGALDSSQNNLTLSIDEGIGGAIVINKELYTGYHHRAGEFGHIKTFFGKDALPCHCGSAGCLTTMASIGGLENVFSISIDNMIKEIMKGNQRYENALLKIGNAIGDGLCNLIIFFDPEKVLLTGRLFDMAGDFIIPIIKEKMKTSVPHFSRDVILEYLSKRQEQASMAAELAIQEMFKL</sequence>
<evidence type="ECO:0000313" key="5">
    <source>
        <dbReference type="EMBL" id="RDW15351.1"/>
    </source>
</evidence>
<dbReference type="InterPro" id="IPR000600">
    <property type="entry name" value="ROK"/>
</dbReference>
<evidence type="ECO:0000256" key="3">
    <source>
        <dbReference type="ARBA" id="ARBA00022629"/>
    </source>
</evidence>